<reference evidence="1 2" key="2">
    <citation type="submission" date="2018-06" db="EMBL/GenBank/DDBJ databases">
        <title>Metagenomic assembly of (sub)arctic Cyanobacteria and their associated microbiome from non-axenic cultures.</title>
        <authorList>
            <person name="Baurain D."/>
        </authorList>
    </citation>
    <scope>NUCLEOTIDE SEQUENCE [LARGE SCALE GENOMIC DNA]</scope>
    <source>
        <strain evidence="1">ULC027bin1</strain>
    </source>
</reference>
<feature type="non-terminal residue" evidence="1">
    <location>
        <position position="1"/>
    </location>
</feature>
<dbReference type="Proteomes" id="UP000249794">
    <property type="component" value="Unassembled WGS sequence"/>
</dbReference>
<protein>
    <recommendedName>
        <fullName evidence="3">DEAD/DEAH box helicase</fullName>
    </recommendedName>
</protein>
<dbReference type="AlphaFoldDB" id="A0A2W4XBS2"/>
<sequence length="117" mass="13107">SGETTKNTALIDGVRQFALSVTDLDMDLIDRINPFGEAYAILAKSMSEERLKQVAAVIAAKRISLTVEEARELAMRGLRFKQEKGRLPSLTAIDPWEKRMAEGIAFLQRKVQEEKDA</sequence>
<proteinExistence type="predicted"/>
<gene>
    <name evidence="1" type="ORF">DCF15_14290</name>
</gene>
<evidence type="ECO:0000313" key="2">
    <source>
        <dbReference type="Proteomes" id="UP000249794"/>
    </source>
</evidence>
<dbReference type="EMBL" id="QBMP01000157">
    <property type="protein sequence ID" value="PZO51979.1"/>
    <property type="molecule type" value="Genomic_DNA"/>
</dbReference>
<comment type="caution">
    <text evidence="1">The sequence shown here is derived from an EMBL/GenBank/DDBJ whole genome shotgun (WGS) entry which is preliminary data.</text>
</comment>
<name>A0A2W4XBS2_9CYAN</name>
<evidence type="ECO:0000313" key="1">
    <source>
        <dbReference type="EMBL" id="PZO51979.1"/>
    </source>
</evidence>
<evidence type="ECO:0008006" key="3">
    <source>
        <dbReference type="Google" id="ProtNLM"/>
    </source>
</evidence>
<organism evidence="1 2">
    <name type="scientific">Phormidesmis priestleyi</name>
    <dbReference type="NCBI Taxonomy" id="268141"/>
    <lineage>
        <taxon>Bacteria</taxon>
        <taxon>Bacillati</taxon>
        <taxon>Cyanobacteriota</taxon>
        <taxon>Cyanophyceae</taxon>
        <taxon>Leptolyngbyales</taxon>
        <taxon>Leptolyngbyaceae</taxon>
        <taxon>Phormidesmis</taxon>
    </lineage>
</organism>
<accession>A0A2W4XBS2</accession>
<reference evidence="2" key="1">
    <citation type="submission" date="2018-04" db="EMBL/GenBank/DDBJ databases">
        <authorList>
            <person name="Cornet L."/>
        </authorList>
    </citation>
    <scope>NUCLEOTIDE SEQUENCE [LARGE SCALE GENOMIC DNA]</scope>
</reference>